<evidence type="ECO:0000259" key="4">
    <source>
        <dbReference type="Pfam" id="PF13963"/>
    </source>
</evidence>
<evidence type="ECO:0000313" key="6">
    <source>
        <dbReference type="Proteomes" id="UP000626092"/>
    </source>
</evidence>
<dbReference type="OrthoDB" id="1933987at2759"/>
<dbReference type="AlphaFoldDB" id="A0A834HH19"/>
<dbReference type="Pfam" id="PF13952">
    <property type="entry name" value="DUF4216"/>
    <property type="match status" value="1"/>
</dbReference>
<reference evidence="5" key="1">
    <citation type="submission" date="2019-11" db="EMBL/GenBank/DDBJ databases">
        <authorList>
            <person name="Liu Y."/>
            <person name="Hou J."/>
            <person name="Li T.-Q."/>
            <person name="Guan C.-H."/>
            <person name="Wu X."/>
            <person name="Wu H.-Z."/>
            <person name="Ling F."/>
            <person name="Zhang R."/>
            <person name="Shi X.-G."/>
            <person name="Ren J.-P."/>
            <person name="Chen E.-F."/>
            <person name="Sun J.-M."/>
        </authorList>
    </citation>
    <scope>NUCLEOTIDE SEQUENCE</scope>
    <source>
        <strain evidence="5">Adult_tree_wgs_1</strain>
        <tissue evidence="5">Leaves</tissue>
    </source>
</reference>
<dbReference type="InterPro" id="IPR029480">
    <property type="entry name" value="Transpos_assoc"/>
</dbReference>
<keyword evidence="6" id="KW-1185">Reference proteome</keyword>
<protein>
    <recommendedName>
        <fullName evidence="7">Transposase</fullName>
    </recommendedName>
</protein>
<comment type="caution">
    <text evidence="5">The sequence shown here is derived from an EMBL/GenBank/DDBJ whole genome shotgun (WGS) entry which is preliminary data.</text>
</comment>
<proteinExistence type="predicted"/>
<gene>
    <name evidence="5" type="ORF">RHSIM_Rhsim01G0072500</name>
</gene>
<dbReference type="InterPro" id="IPR004242">
    <property type="entry name" value="Transposase_21"/>
</dbReference>
<sequence length="1120" mass="129416">MDKGWISLPRLHPEYIQGVKDFVKYACGINPNSNEIMCPCKKCRNVKLVKKEVLGEHLMIDGFLPSYTCWIFHGEFVASPVARTEDKGQSDSFEGDEMHELLYDAFGIPPFVPPTDDTTGSSSNYGPDEKTKKFFSLLKEAERELYPGCSKFSTLSFIVRLLHIKTLSGWTDKSFTMLLELLKEAFPEGDTLPKSFYATRVLLKNLGLDYHKVDACPNDCSLYWKDTADKENCIVCHHPRYKQFEKEEIEAKKKQKKIPHKIVRYFPLIPSLQRLFMTSETASLMKWHAAGRTNDRKMRHPADTPVWKHYDNLYPDFACEPRNVRLGLASDGFNPFKSMSISYSVWPVILTPYNLPPWLCMKQPYMFLTLLIDGPNGPGDKIDTYLRLVVDELKLLWEIGVDTYDAESNQMFRMRALFLWTMNDFPALAMLSGWSTKGALACPPCNVQTRHRYLRNSRKMCYMGHRRWLSMDHRFRKDAASFDGTVEYDSFPTRLSGTDVLKQLGSRFDNKLVENDESQKSTKRRRTKKGDDKVADNWKKKSIFFELVTWEFNLIRHNIDVMHNEKNVCDNILWTILDVDGKGKDHLNARRDMVDIGMRKALHPINAGNNKFYLPHACFAMDSREKTLFLTMLKNLKVPDGYASNISRCVNLKKGTLFGLKSHDSHILMQQLLPVAVRNLLPKHVAKPLIDLSNLYSRICSKTLEVEELDSLQSQIALTLCQLERIFPPSFFDIMEHLPIHLVEEAKIAGTVQYRWMYFVERYLRTLKSYVRSKSNPEGSIAQGYLVEECMTFCARYLHGVESKLHRPVRNNDVSDNPEVLMGRGLGKGKGFVLNTTSRVQAHRYVLSNSIAIIPYREEHRKLIRRKHRHLKDYDVDRCHNEEFPKWFKSHVEQLLIAGIELSDEIKTLAMGPSDKANRYSGYLINGAKYHTKSRELRRKTQNSGIMVKANTCSYASAKDMNPVDGEVTYYGYVTDIVELYYSYDRRYVLFKCDWIDNNKGLRHDDFGFTLVNFKHLLYTKNEERDEPFVLASQAQQIFYIQDPVEDDWNVVVKMKPRDLYEVCGEQPVGEATMEGFVHEDVHASLFFSEGDVNWVRQGLSGEIVDEATMDAELDADMGS</sequence>
<evidence type="ECO:0000256" key="1">
    <source>
        <dbReference type="SAM" id="MobiDB-lite"/>
    </source>
</evidence>
<dbReference type="InterPro" id="IPR025312">
    <property type="entry name" value="DUF4216"/>
</dbReference>
<evidence type="ECO:0000259" key="2">
    <source>
        <dbReference type="Pfam" id="PF13952"/>
    </source>
</evidence>
<dbReference type="PANTHER" id="PTHR48258">
    <property type="entry name" value="DUF4218 DOMAIN-CONTAINING PROTEIN-RELATED"/>
    <property type="match status" value="1"/>
</dbReference>
<organism evidence="5 6">
    <name type="scientific">Rhododendron simsii</name>
    <name type="common">Sims's rhododendron</name>
    <dbReference type="NCBI Taxonomy" id="118357"/>
    <lineage>
        <taxon>Eukaryota</taxon>
        <taxon>Viridiplantae</taxon>
        <taxon>Streptophyta</taxon>
        <taxon>Embryophyta</taxon>
        <taxon>Tracheophyta</taxon>
        <taxon>Spermatophyta</taxon>
        <taxon>Magnoliopsida</taxon>
        <taxon>eudicotyledons</taxon>
        <taxon>Gunneridae</taxon>
        <taxon>Pentapetalae</taxon>
        <taxon>asterids</taxon>
        <taxon>Ericales</taxon>
        <taxon>Ericaceae</taxon>
        <taxon>Ericoideae</taxon>
        <taxon>Rhodoreae</taxon>
        <taxon>Rhododendron</taxon>
    </lineage>
</organism>
<feature type="domain" description="Transposase-associated" evidence="4">
    <location>
        <begin position="3"/>
        <end position="75"/>
    </location>
</feature>
<feature type="region of interest" description="Disordered" evidence="1">
    <location>
        <begin position="513"/>
        <end position="532"/>
    </location>
</feature>
<feature type="domain" description="DUF4218" evidence="3">
    <location>
        <begin position="699"/>
        <end position="811"/>
    </location>
</feature>
<evidence type="ECO:0000313" key="5">
    <source>
        <dbReference type="EMBL" id="KAF7154306.1"/>
    </source>
</evidence>
<dbReference type="Pfam" id="PF13963">
    <property type="entry name" value="Transpos_assoc"/>
    <property type="match status" value="1"/>
</dbReference>
<dbReference type="Proteomes" id="UP000626092">
    <property type="component" value="Unassembled WGS sequence"/>
</dbReference>
<name>A0A834HH19_RHOSS</name>
<dbReference type="PANTHER" id="PTHR48258:SF15">
    <property type="entry name" value="OS02G0543900 PROTEIN"/>
    <property type="match status" value="1"/>
</dbReference>
<accession>A0A834HH19</accession>
<dbReference type="EMBL" id="WJXA01000001">
    <property type="protein sequence ID" value="KAF7154306.1"/>
    <property type="molecule type" value="Genomic_DNA"/>
</dbReference>
<dbReference type="Pfam" id="PF13960">
    <property type="entry name" value="DUF4218"/>
    <property type="match status" value="1"/>
</dbReference>
<evidence type="ECO:0000259" key="3">
    <source>
        <dbReference type="Pfam" id="PF13960"/>
    </source>
</evidence>
<dbReference type="InterPro" id="IPR025452">
    <property type="entry name" value="DUF4218"/>
</dbReference>
<dbReference type="Pfam" id="PF02992">
    <property type="entry name" value="Transposase_21"/>
    <property type="match status" value="1"/>
</dbReference>
<feature type="domain" description="DUF4216" evidence="2">
    <location>
        <begin position="979"/>
        <end position="1052"/>
    </location>
</feature>
<evidence type="ECO:0008006" key="7">
    <source>
        <dbReference type="Google" id="ProtNLM"/>
    </source>
</evidence>